<dbReference type="AlphaFoldDB" id="A0A1W1X1K0"/>
<sequence>MKKQLLSYDTLLRVTQSISHSRDPEEVVLMTAESITRALEVKGCAVFLINRNTNELELAASFGLSEEYLHKGPVSALRSITRSLNDGPIAIYDVADDPRIQYPKEAQKEGIASILSVPIVTAGRPIGALRVYTAEPWEFTLNDVNFVQAMATITGMAIEMGRQYKGLKDSIEILKTLRDPKALKSGS</sequence>
<dbReference type="OrthoDB" id="9765588at2"/>
<dbReference type="Gene3D" id="3.30.450.40">
    <property type="match status" value="1"/>
</dbReference>
<evidence type="ECO:0000313" key="2">
    <source>
        <dbReference type="EMBL" id="SMC17822.1"/>
    </source>
</evidence>
<protein>
    <submittedName>
        <fullName evidence="2">GAF domain-containing protein</fullName>
    </submittedName>
</protein>
<dbReference type="InterPro" id="IPR003018">
    <property type="entry name" value="GAF"/>
</dbReference>
<dbReference type="EMBL" id="FWXF01000001">
    <property type="protein sequence ID" value="SMC17822.1"/>
    <property type="molecule type" value="Genomic_DNA"/>
</dbReference>
<feature type="domain" description="GAF" evidence="1">
    <location>
        <begin position="23"/>
        <end position="168"/>
    </location>
</feature>
<dbReference type="STRING" id="1121390.SAMN02746041_00405"/>
<evidence type="ECO:0000313" key="3">
    <source>
        <dbReference type="Proteomes" id="UP000192783"/>
    </source>
</evidence>
<organism evidence="2 3">
    <name type="scientific">Desulfacinum hydrothermale DSM 13146</name>
    <dbReference type="NCBI Taxonomy" id="1121390"/>
    <lineage>
        <taxon>Bacteria</taxon>
        <taxon>Pseudomonadati</taxon>
        <taxon>Thermodesulfobacteriota</taxon>
        <taxon>Syntrophobacteria</taxon>
        <taxon>Syntrophobacterales</taxon>
        <taxon>Syntrophobacteraceae</taxon>
        <taxon>Desulfacinum</taxon>
    </lineage>
</organism>
<dbReference type="RefSeq" id="WP_084055861.1">
    <property type="nucleotide sequence ID" value="NZ_FWXF01000001.1"/>
</dbReference>
<accession>A0A1W1X1K0</accession>
<dbReference type="InterPro" id="IPR029016">
    <property type="entry name" value="GAF-like_dom_sf"/>
</dbReference>
<evidence type="ECO:0000259" key="1">
    <source>
        <dbReference type="SMART" id="SM00065"/>
    </source>
</evidence>
<gene>
    <name evidence="2" type="ORF">SAMN02746041_00405</name>
</gene>
<reference evidence="2 3" key="1">
    <citation type="submission" date="2017-04" db="EMBL/GenBank/DDBJ databases">
        <authorList>
            <person name="Afonso C.L."/>
            <person name="Miller P.J."/>
            <person name="Scott M.A."/>
            <person name="Spackman E."/>
            <person name="Goraichik I."/>
            <person name="Dimitrov K.M."/>
            <person name="Suarez D.L."/>
            <person name="Swayne D.E."/>
        </authorList>
    </citation>
    <scope>NUCLEOTIDE SEQUENCE [LARGE SCALE GENOMIC DNA]</scope>
    <source>
        <strain evidence="2 3">DSM 13146</strain>
    </source>
</reference>
<name>A0A1W1X1K0_9BACT</name>
<dbReference type="Proteomes" id="UP000192783">
    <property type="component" value="Unassembled WGS sequence"/>
</dbReference>
<dbReference type="Pfam" id="PF13185">
    <property type="entry name" value="GAF_2"/>
    <property type="match status" value="1"/>
</dbReference>
<keyword evidence="3" id="KW-1185">Reference proteome</keyword>
<proteinExistence type="predicted"/>
<dbReference type="SUPFAM" id="SSF55781">
    <property type="entry name" value="GAF domain-like"/>
    <property type="match status" value="1"/>
</dbReference>
<dbReference type="SMART" id="SM00065">
    <property type="entry name" value="GAF"/>
    <property type="match status" value="1"/>
</dbReference>